<keyword evidence="3" id="KW-0575">Peroxidase</keyword>
<keyword evidence="7" id="KW-0676">Redox-active center</keyword>
<comment type="caution">
    <text evidence="13">The sequence shown here is derived from an EMBL/GenBank/DDBJ whole genome shotgun (WGS) entry which is preliminary data.</text>
</comment>
<comment type="function">
    <text evidence="1">Thiol-specific peroxidase that catalyzes the reduction of hydrogen peroxide and organic hydroperoxides to water and alcohols, respectively. Plays a role in cell protection against oxidative stress by detoxifying peroxides and as sensor of hydrogen peroxide-mediated signaling events.</text>
</comment>
<protein>
    <recommendedName>
        <fullName evidence="2">thioredoxin-dependent peroxiredoxin</fullName>
        <ecNumber evidence="2">1.11.1.24</ecNumber>
    </recommendedName>
    <alternativeName>
        <fullName evidence="10">Bacterioferritin comigratory protein</fullName>
    </alternativeName>
    <alternativeName>
        <fullName evidence="8">Thioredoxin peroxidase</fullName>
    </alternativeName>
</protein>
<evidence type="ECO:0000256" key="10">
    <source>
        <dbReference type="ARBA" id="ARBA00041373"/>
    </source>
</evidence>
<evidence type="ECO:0000256" key="8">
    <source>
        <dbReference type="ARBA" id="ARBA00032824"/>
    </source>
</evidence>
<dbReference type="PANTHER" id="PTHR42801">
    <property type="entry name" value="THIOREDOXIN-DEPENDENT PEROXIDE REDUCTASE"/>
    <property type="match status" value="1"/>
</dbReference>
<evidence type="ECO:0000313" key="13">
    <source>
        <dbReference type="EMBL" id="MBM7657955.1"/>
    </source>
</evidence>
<dbReference type="RefSeq" id="WP_205006339.1">
    <property type="nucleotide sequence ID" value="NZ_CBCRXA010000010.1"/>
</dbReference>
<dbReference type="Pfam" id="PF00578">
    <property type="entry name" value="AhpC-TSA"/>
    <property type="match status" value="1"/>
</dbReference>
<dbReference type="Proteomes" id="UP000823201">
    <property type="component" value="Unassembled WGS sequence"/>
</dbReference>
<dbReference type="InterPro" id="IPR013766">
    <property type="entry name" value="Thioredoxin_domain"/>
</dbReference>
<dbReference type="EMBL" id="JAFBEV010000010">
    <property type="protein sequence ID" value="MBM7657955.1"/>
    <property type="molecule type" value="Genomic_DNA"/>
</dbReference>
<accession>A0ABS2Q843</accession>
<evidence type="ECO:0000256" key="6">
    <source>
        <dbReference type="ARBA" id="ARBA00023157"/>
    </source>
</evidence>
<comment type="similarity">
    <text evidence="9">Belongs to the peroxiredoxin family. BCP/PrxQ subfamily.</text>
</comment>
<evidence type="ECO:0000256" key="1">
    <source>
        <dbReference type="ARBA" id="ARBA00003330"/>
    </source>
</evidence>
<keyword evidence="6" id="KW-1015">Disulfide bond</keyword>
<keyword evidence="5" id="KW-0560">Oxidoreductase</keyword>
<comment type="catalytic activity">
    <reaction evidence="11">
        <text>a hydroperoxide + [thioredoxin]-dithiol = an alcohol + [thioredoxin]-disulfide + H2O</text>
        <dbReference type="Rhea" id="RHEA:62620"/>
        <dbReference type="Rhea" id="RHEA-COMP:10698"/>
        <dbReference type="Rhea" id="RHEA-COMP:10700"/>
        <dbReference type="ChEBI" id="CHEBI:15377"/>
        <dbReference type="ChEBI" id="CHEBI:29950"/>
        <dbReference type="ChEBI" id="CHEBI:30879"/>
        <dbReference type="ChEBI" id="CHEBI:35924"/>
        <dbReference type="ChEBI" id="CHEBI:50058"/>
        <dbReference type="EC" id="1.11.1.24"/>
    </reaction>
</comment>
<evidence type="ECO:0000256" key="11">
    <source>
        <dbReference type="ARBA" id="ARBA00049091"/>
    </source>
</evidence>
<dbReference type="InterPro" id="IPR050924">
    <property type="entry name" value="Peroxiredoxin_BCP/PrxQ"/>
</dbReference>
<proteinExistence type="inferred from homology"/>
<sequence length="216" mass="24331">MTSLIDDIEAYKATFKKKASPEKQRLYAQSIYELEESHVAQGLKVGDLAPDFSLLDATGKRVTLSQELAKGPIIIDFYRGGWCPYCNLELRAYQRALPKIQELGAQLIAISPQTPDASLSTQEKNNLEFAVLSDKDGKVANQYQLVFKLQDYLIELYKQSGFDLELSNGNEKWELPKPATYVLDQNGIIAFAHVSSDYKERTDPAEILTVIKNLHK</sequence>
<evidence type="ECO:0000259" key="12">
    <source>
        <dbReference type="PROSITE" id="PS51352"/>
    </source>
</evidence>
<dbReference type="PROSITE" id="PS51352">
    <property type="entry name" value="THIOREDOXIN_2"/>
    <property type="match status" value="1"/>
</dbReference>
<reference evidence="13 14" key="1">
    <citation type="submission" date="2021-01" db="EMBL/GenBank/DDBJ databases">
        <title>Genomic Encyclopedia of Type Strains, Phase IV (KMG-IV): sequencing the most valuable type-strain genomes for metagenomic binning, comparative biology and taxonomic classification.</title>
        <authorList>
            <person name="Goeker M."/>
        </authorList>
    </citation>
    <scope>NUCLEOTIDE SEQUENCE [LARGE SCALE GENOMIC DNA]</scope>
    <source>
        <strain evidence="13 14">DSM 100968</strain>
    </source>
</reference>
<gene>
    <name evidence="13" type="ORF">JOC27_001406</name>
</gene>
<dbReference type="CDD" id="cd02970">
    <property type="entry name" value="PRX_like2"/>
    <property type="match status" value="1"/>
</dbReference>
<evidence type="ECO:0000256" key="2">
    <source>
        <dbReference type="ARBA" id="ARBA00013017"/>
    </source>
</evidence>
<evidence type="ECO:0000256" key="5">
    <source>
        <dbReference type="ARBA" id="ARBA00023002"/>
    </source>
</evidence>
<dbReference type="InterPro" id="IPR036249">
    <property type="entry name" value="Thioredoxin-like_sf"/>
</dbReference>
<evidence type="ECO:0000313" key="14">
    <source>
        <dbReference type="Proteomes" id="UP000823201"/>
    </source>
</evidence>
<keyword evidence="4" id="KW-0049">Antioxidant</keyword>
<name>A0ABS2Q843_9BACL</name>
<evidence type="ECO:0000256" key="3">
    <source>
        <dbReference type="ARBA" id="ARBA00022559"/>
    </source>
</evidence>
<evidence type="ECO:0000256" key="4">
    <source>
        <dbReference type="ARBA" id="ARBA00022862"/>
    </source>
</evidence>
<evidence type="ECO:0000256" key="7">
    <source>
        <dbReference type="ARBA" id="ARBA00023284"/>
    </source>
</evidence>
<dbReference type="Gene3D" id="3.40.30.10">
    <property type="entry name" value="Glutaredoxin"/>
    <property type="match status" value="1"/>
</dbReference>
<dbReference type="SUPFAM" id="SSF52833">
    <property type="entry name" value="Thioredoxin-like"/>
    <property type="match status" value="1"/>
</dbReference>
<dbReference type="EC" id="1.11.1.24" evidence="2"/>
<organism evidence="13 14">
    <name type="scientific">Sporolactobacillus spathodeae</name>
    <dbReference type="NCBI Taxonomy" id="1465502"/>
    <lineage>
        <taxon>Bacteria</taxon>
        <taxon>Bacillati</taxon>
        <taxon>Bacillota</taxon>
        <taxon>Bacilli</taxon>
        <taxon>Bacillales</taxon>
        <taxon>Sporolactobacillaceae</taxon>
        <taxon>Sporolactobacillus</taxon>
    </lineage>
</organism>
<evidence type="ECO:0000256" key="9">
    <source>
        <dbReference type="ARBA" id="ARBA00038489"/>
    </source>
</evidence>
<dbReference type="InterPro" id="IPR000866">
    <property type="entry name" value="AhpC/TSA"/>
</dbReference>
<keyword evidence="14" id="KW-1185">Reference proteome</keyword>
<feature type="domain" description="Thioredoxin" evidence="12">
    <location>
        <begin position="43"/>
        <end position="216"/>
    </location>
</feature>
<dbReference type="PANTHER" id="PTHR42801:SF7">
    <property type="entry name" value="SLL1159 PROTEIN"/>
    <property type="match status" value="1"/>
</dbReference>